<dbReference type="KEGG" id="bbh:BN112_4811"/>
<dbReference type="EMBL" id="HE965806">
    <property type="protein sequence ID" value="CCJ56725.1"/>
    <property type="molecule type" value="Genomic_DNA"/>
</dbReference>
<protein>
    <submittedName>
        <fullName evidence="3">Putative exported protein</fullName>
    </submittedName>
</protein>
<dbReference type="InterPro" id="IPR042100">
    <property type="entry name" value="Bug_dom1"/>
</dbReference>
<organism evidence="3 4">
    <name type="scientific">Bordetella bronchiseptica 253</name>
    <dbReference type="NCBI Taxonomy" id="568707"/>
    <lineage>
        <taxon>Bacteria</taxon>
        <taxon>Pseudomonadati</taxon>
        <taxon>Pseudomonadota</taxon>
        <taxon>Betaproteobacteria</taxon>
        <taxon>Burkholderiales</taxon>
        <taxon>Alcaligenaceae</taxon>
        <taxon>Bordetella</taxon>
    </lineage>
</organism>
<dbReference type="RefSeq" id="WP_003813492.1">
    <property type="nucleotide sequence ID" value="NC_019382.1"/>
</dbReference>
<gene>
    <name evidence="3" type="ORF">BN112_4811</name>
</gene>
<evidence type="ECO:0000313" key="4">
    <source>
        <dbReference type="Proteomes" id="UP000007564"/>
    </source>
</evidence>
<comment type="similarity">
    <text evidence="1">Belongs to the UPF0065 (bug) family.</text>
</comment>
<accession>A0A0C6PEK5</accession>
<dbReference type="Gene3D" id="3.40.190.10">
    <property type="entry name" value="Periplasmic binding protein-like II"/>
    <property type="match status" value="1"/>
</dbReference>
<dbReference type="Gene3D" id="3.40.190.150">
    <property type="entry name" value="Bordetella uptake gene, domain 1"/>
    <property type="match status" value="1"/>
</dbReference>
<dbReference type="CDD" id="cd07012">
    <property type="entry name" value="PBP2_Bug_TTT"/>
    <property type="match status" value="1"/>
</dbReference>
<evidence type="ECO:0000256" key="2">
    <source>
        <dbReference type="SAM" id="SignalP"/>
    </source>
</evidence>
<evidence type="ECO:0000313" key="3">
    <source>
        <dbReference type="EMBL" id="CCJ56725.1"/>
    </source>
</evidence>
<dbReference type="OrthoDB" id="8689410at2"/>
<proteinExistence type="inferred from homology"/>
<dbReference type="Pfam" id="PF03401">
    <property type="entry name" value="TctC"/>
    <property type="match status" value="1"/>
</dbReference>
<name>A0A0C6PEK5_BORBO</name>
<sequence length="325" mass="34435">MMLQRLFAVLLAASTHAAACAQTPAPAYPERTVRFLVPYTPGGNADMLVRLLSLKLTQYWDKPVVVENKPGASGTIAVNTVAKAEPDGHTLVLGAAGNLVVANKLIKGLPYDPVEDLKAVSVVATPPFVLVTAEQSRYQDVASLVADAGQRPEQITFGSAGIGSANHLSGELLALMKRVKFTHVAYKGMGPALNDVVAGRIDFAFAPIPLVLPQIQAGKLRALAVSGTTRTQVLPDVPTVSEAGVTGFESGAWFTVMVPKNTPDRIVDKINHDLKSAMQDADFIRKLAEEGAVPIGNTPAEASASLQSEMAKWGDLIDRLNLQPI</sequence>
<feature type="signal peptide" evidence="2">
    <location>
        <begin position="1"/>
        <end position="21"/>
    </location>
</feature>
<reference evidence="3 4" key="1">
    <citation type="journal article" date="2012" name="BMC Genomics">
        <title>Comparative genomics of the classical Bordetella subspecies: the evolution and exchange of virulence-associated diversity amongst closely related pathogens.</title>
        <authorList>
            <person name="Park J."/>
            <person name="Zhang Y."/>
            <person name="Buboltz A.M."/>
            <person name="Zhang X."/>
            <person name="Schuster S.C."/>
            <person name="Ahuja U."/>
            <person name="Liu M."/>
            <person name="Miller J.F."/>
            <person name="Sebaihia M."/>
            <person name="Bentley S.D."/>
            <person name="Parkhill J."/>
            <person name="Harvill E.T."/>
        </authorList>
    </citation>
    <scope>NUCLEOTIDE SEQUENCE [LARGE SCALE GENOMIC DNA]</scope>
    <source>
        <strain evidence="3 4">253</strain>
    </source>
</reference>
<dbReference type="AlphaFoldDB" id="A0A0C6PEK5"/>
<evidence type="ECO:0000256" key="1">
    <source>
        <dbReference type="ARBA" id="ARBA00006987"/>
    </source>
</evidence>
<dbReference type="PANTHER" id="PTHR42928:SF5">
    <property type="entry name" value="BLR1237 PROTEIN"/>
    <property type="match status" value="1"/>
</dbReference>
<dbReference type="GeneID" id="56477913"/>
<dbReference type="InterPro" id="IPR005064">
    <property type="entry name" value="BUG"/>
</dbReference>
<keyword evidence="2" id="KW-0732">Signal</keyword>
<dbReference type="PIRSF" id="PIRSF017082">
    <property type="entry name" value="YflP"/>
    <property type="match status" value="1"/>
</dbReference>
<feature type="chain" id="PRO_5002200640" evidence="2">
    <location>
        <begin position="22"/>
        <end position="325"/>
    </location>
</feature>
<dbReference type="Proteomes" id="UP000007564">
    <property type="component" value="Chromosome"/>
</dbReference>
<dbReference type="HOGENOM" id="CLU_045683_0_0_4"/>
<dbReference type="PANTHER" id="PTHR42928">
    <property type="entry name" value="TRICARBOXYLATE-BINDING PROTEIN"/>
    <property type="match status" value="1"/>
</dbReference>
<dbReference type="SUPFAM" id="SSF53850">
    <property type="entry name" value="Periplasmic binding protein-like II"/>
    <property type="match status" value="1"/>
</dbReference>